<feature type="transmembrane region" description="Helical" evidence="16">
    <location>
        <begin position="111"/>
        <end position="129"/>
    </location>
</feature>
<dbReference type="EMBL" id="CAIX01001012">
    <property type="protein sequence ID" value="CCI11407.1"/>
    <property type="molecule type" value="Genomic_DNA"/>
</dbReference>
<accession>A0A024G5G2</accession>
<evidence type="ECO:0000313" key="20">
    <source>
        <dbReference type="Proteomes" id="UP000053237"/>
    </source>
</evidence>
<evidence type="ECO:0000256" key="8">
    <source>
        <dbReference type="ARBA" id="ARBA00044648"/>
    </source>
</evidence>
<feature type="region of interest" description="Disordered" evidence="15">
    <location>
        <begin position="258"/>
        <end position="285"/>
    </location>
</feature>
<dbReference type="PROSITE" id="PS00217">
    <property type="entry name" value="SUGAR_TRANSPORT_2"/>
    <property type="match status" value="1"/>
</dbReference>
<keyword evidence="3 14" id="KW-0813">Transport</keyword>
<dbReference type="InterPro" id="IPR045263">
    <property type="entry name" value="GLUT"/>
</dbReference>
<dbReference type="PANTHER" id="PTHR23503:SF8">
    <property type="entry name" value="FACILITATED GLUCOSE TRANSPORTER PROTEIN 1"/>
    <property type="match status" value="1"/>
</dbReference>
<dbReference type="InterPro" id="IPR003663">
    <property type="entry name" value="Sugar/inositol_transpt"/>
</dbReference>
<comment type="catalytic activity">
    <reaction evidence="7">
        <text>D-galactose(in) = D-galactose(out)</text>
        <dbReference type="Rhea" id="RHEA:34915"/>
        <dbReference type="ChEBI" id="CHEBI:4139"/>
    </reaction>
    <physiologicalReaction direction="right-to-left" evidence="7">
        <dbReference type="Rhea" id="RHEA:34917"/>
    </physiologicalReaction>
</comment>
<feature type="transmembrane region" description="Helical" evidence="16">
    <location>
        <begin position="394"/>
        <end position="416"/>
    </location>
</feature>
<evidence type="ECO:0000256" key="10">
    <source>
        <dbReference type="ARBA" id="ARBA00044662"/>
    </source>
</evidence>
<proteinExistence type="inferred from homology"/>
<dbReference type="InterPro" id="IPR005829">
    <property type="entry name" value="Sugar_transporter_CS"/>
</dbReference>
<organism evidence="19 20">
    <name type="scientific">Albugo candida</name>
    <dbReference type="NCBI Taxonomy" id="65357"/>
    <lineage>
        <taxon>Eukaryota</taxon>
        <taxon>Sar</taxon>
        <taxon>Stramenopiles</taxon>
        <taxon>Oomycota</taxon>
        <taxon>Peronosporomycetes</taxon>
        <taxon>Albuginales</taxon>
        <taxon>Albuginaceae</taxon>
        <taxon>Albugo</taxon>
    </lineage>
</organism>
<dbReference type="SUPFAM" id="SSF103473">
    <property type="entry name" value="MFS general substrate transporter"/>
    <property type="match status" value="1"/>
</dbReference>
<dbReference type="GO" id="GO:0015149">
    <property type="term" value="F:hexose transmembrane transporter activity"/>
    <property type="evidence" value="ECO:0007669"/>
    <property type="project" value="TreeGrafter"/>
</dbReference>
<feature type="transmembrane region" description="Helical" evidence="16">
    <location>
        <begin position="135"/>
        <end position="156"/>
    </location>
</feature>
<evidence type="ECO:0000313" key="19">
    <source>
        <dbReference type="EMBL" id="CCI41555.1"/>
    </source>
</evidence>
<evidence type="ECO:0000256" key="4">
    <source>
        <dbReference type="ARBA" id="ARBA00022692"/>
    </source>
</evidence>
<evidence type="ECO:0000256" key="13">
    <source>
        <dbReference type="ARBA" id="ARBA00044780"/>
    </source>
</evidence>
<dbReference type="InterPro" id="IPR020846">
    <property type="entry name" value="MFS_dom"/>
</dbReference>
<dbReference type="Proteomes" id="UP000053237">
    <property type="component" value="Unassembled WGS sequence"/>
</dbReference>
<dbReference type="Gene3D" id="1.20.1250.20">
    <property type="entry name" value="MFS general substrate transporter like domains"/>
    <property type="match status" value="1"/>
</dbReference>
<keyword evidence="6 16" id="KW-0472">Membrane</keyword>
<gene>
    <name evidence="19" type="ORF">BN9_023390</name>
    <name evidence="18" type="ORF">BN9_128700</name>
</gene>
<feature type="transmembrane region" description="Helical" evidence="16">
    <location>
        <begin position="436"/>
        <end position="454"/>
    </location>
</feature>
<dbReference type="EMBL" id="CAIX01000021">
    <property type="protein sequence ID" value="CCI41555.1"/>
    <property type="molecule type" value="Genomic_DNA"/>
</dbReference>
<evidence type="ECO:0000256" key="3">
    <source>
        <dbReference type="ARBA" id="ARBA00022448"/>
    </source>
</evidence>
<evidence type="ECO:0000256" key="16">
    <source>
        <dbReference type="SAM" id="Phobius"/>
    </source>
</evidence>
<evidence type="ECO:0000256" key="12">
    <source>
        <dbReference type="ARBA" id="ARBA00044710"/>
    </source>
</evidence>
<keyword evidence="4 16" id="KW-0812">Transmembrane</keyword>
<dbReference type="AlphaFoldDB" id="A0A024G5G2"/>
<comment type="subcellular location">
    <subcellularLocation>
        <location evidence="1">Membrane</location>
        <topology evidence="1">Multi-pass membrane protein</topology>
    </subcellularLocation>
</comment>
<sequence>MPRECGMEHSEEWIAVPSARVRPRKLLYFAAGIALLQAFQFGWSTTQLNSTTYHDDIKCRTKPIEPGTCVLFPGHSKLVWILMVNAWILGGMLGSVCSGYPADTYGRRKTLLWNAGIMMLGAALQALALDSWMFIIGRFIAGIASGTGTAVLGSYLSEIAPPHLRGTLASCIQCAIVTGILLVAATMYFNDNQFGARLNAGFPFVLGMLQLTLGPLWLVQSPSWLLGNSRYYETHQVLTKLFGTENVTTAMSWVASGSGHSDNETEHMDVSVGSRPVGSEATQTLKSPTHKMPISSILQVYKRQLCIALACSAAQQLSGINAVFYYSSNIFQRAGLRDARAGNLIINTLNAVPTFFTGYLLTKVKKRPLMLVGTWGMFLAAIGLTIALCCKISVLVIVFAAIYVTAFACSLGPLVWGITAELFPTHLRASTQSACLVLNWFCNLAVGITYPYIASALGDFGFVPFVAILGIAGTFFSICLPETSGKTMDEIQREFE</sequence>
<comment type="catalytic activity">
    <reaction evidence="8">
        <text>D-glucose(out) = D-glucose(in)</text>
        <dbReference type="Rhea" id="RHEA:60376"/>
        <dbReference type="ChEBI" id="CHEBI:4167"/>
    </reaction>
    <physiologicalReaction direction="left-to-right" evidence="8">
        <dbReference type="Rhea" id="RHEA:60377"/>
    </physiologicalReaction>
</comment>
<dbReference type="NCBIfam" id="TIGR00879">
    <property type="entry name" value="SP"/>
    <property type="match status" value="1"/>
</dbReference>
<feature type="transmembrane region" description="Helical" evidence="16">
    <location>
        <begin position="78"/>
        <end position="99"/>
    </location>
</feature>
<dbReference type="STRING" id="65357.A0A024G5G2"/>
<evidence type="ECO:0000256" key="1">
    <source>
        <dbReference type="ARBA" id="ARBA00004141"/>
    </source>
</evidence>
<evidence type="ECO:0000313" key="18">
    <source>
        <dbReference type="EMBL" id="CCI11407.1"/>
    </source>
</evidence>
<comment type="catalytic activity">
    <reaction evidence="11">
        <text>D-glucosamine(out) = D-glucosamine(in)</text>
        <dbReference type="Rhea" id="RHEA:78423"/>
        <dbReference type="ChEBI" id="CHEBI:58723"/>
    </reaction>
    <physiologicalReaction direction="left-to-right" evidence="11">
        <dbReference type="Rhea" id="RHEA:78424"/>
    </physiologicalReaction>
</comment>
<evidence type="ECO:0000256" key="14">
    <source>
        <dbReference type="RuleBase" id="RU003346"/>
    </source>
</evidence>
<evidence type="ECO:0000259" key="17">
    <source>
        <dbReference type="PROSITE" id="PS50850"/>
    </source>
</evidence>
<keyword evidence="20" id="KW-1185">Reference proteome</keyword>
<dbReference type="GO" id="GO:0016020">
    <property type="term" value="C:membrane"/>
    <property type="evidence" value="ECO:0007669"/>
    <property type="project" value="UniProtKB-SubCell"/>
</dbReference>
<dbReference type="OrthoDB" id="94354at2759"/>
<feature type="transmembrane region" description="Helical" evidence="16">
    <location>
        <begin position="26"/>
        <end position="43"/>
    </location>
</feature>
<dbReference type="Pfam" id="PF00083">
    <property type="entry name" value="Sugar_tr"/>
    <property type="match status" value="1"/>
</dbReference>
<feature type="transmembrane region" description="Helical" evidence="16">
    <location>
        <begin position="460"/>
        <end position="480"/>
    </location>
</feature>
<dbReference type="InterPro" id="IPR005828">
    <property type="entry name" value="MFS_sugar_transport-like"/>
</dbReference>
<feature type="transmembrane region" description="Helical" evidence="16">
    <location>
        <begin position="369"/>
        <end position="388"/>
    </location>
</feature>
<evidence type="ECO:0000256" key="11">
    <source>
        <dbReference type="ARBA" id="ARBA00044668"/>
    </source>
</evidence>
<feature type="transmembrane region" description="Helical" evidence="16">
    <location>
        <begin position="201"/>
        <end position="219"/>
    </location>
</feature>
<reference evidence="19 20" key="1">
    <citation type="submission" date="2012-05" db="EMBL/GenBank/DDBJ databases">
        <title>Recombination and specialization in a pathogen metapopulation.</title>
        <authorList>
            <person name="Gardiner A."/>
            <person name="Kemen E."/>
            <person name="Schultz-Larsen T."/>
            <person name="MacLean D."/>
            <person name="Van Oosterhout C."/>
            <person name="Jones J.D.G."/>
        </authorList>
    </citation>
    <scope>NUCLEOTIDE SEQUENCE [LARGE SCALE GENOMIC DNA]</scope>
    <source>
        <strain evidence="19 20">Ac Nc2</strain>
    </source>
</reference>
<comment type="caution">
    <text evidence="19">The sequence shown here is derived from an EMBL/GenBank/DDBJ whole genome shotgun (WGS) entry which is preliminary data.</text>
</comment>
<comment type="catalytic activity">
    <reaction evidence="9">
        <text>D-xylose(out) = D-xylose(in)</text>
        <dbReference type="Rhea" id="RHEA:78427"/>
        <dbReference type="ChEBI" id="CHEBI:53455"/>
    </reaction>
    <physiologicalReaction direction="left-to-right" evidence="9">
        <dbReference type="Rhea" id="RHEA:78428"/>
    </physiologicalReaction>
</comment>
<evidence type="ECO:0000256" key="15">
    <source>
        <dbReference type="SAM" id="MobiDB-lite"/>
    </source>
</evidence>
<keyword evidence="5 16" id="KW-1133">Transmembrane helix</keyword>
<comment type="catalytic activity">
    <reaction evidence="12">
        <text>D-fructose(out) = D-fructose(in)</text>
        <dbReference type="Rhea" id="RHEA:60372"/>
        <dbReference type="ChEBI" id="CHEBI:37721"/>
    </reaction>
    <physiologicalReaction direction="left-to-right" evidence="12">
        <dbReference type="Rhea" id="RHEA:60373"/>
    </physiologicalReaction>
</comment>
<dbReference type="PRINTS" id="PR00171">
    <property type="entry name" value="SUGRTRNSPORT"/>
</dbReference>
<dbReference type="InterPro" id="IPR036259">
    <property type="entry name" value="MFS_trans_sf"/>
</dbReference>
<name>A0A024G5G2_9STRA</name>
<dbReference type="InParanoid" id="A0A024G5G2"/>
<comment type="subunit">
    <text evidence="2">Homodimer.</text>
</comment>
<protein>
    <recommendedName>
        <fullName evidence="13">Hexose transporter 1</fullName>
    </recommendedName>
</protein>
<comment type="similarity">
    <text evidence="14">Belongs to the major facilitator superfamily. Sugar transporter (TC 2.A.1.1) family.</text>
</comment>
<feature type="domain" description="Major facilitator superfamily (MFS) profile" evidence="17">
    <location>
        <begin position="30"/>
        <end position="484"/>
    </location>
</feature>
<evidence type="ECO:0000256" key="5">
    <source>
        <dbReference type="ARBA" id="ARBA00022989"/>
    </source>
</evidence>
<comment type="catalytic activity">
    <reaction evidence="10">
        <text>D-mannose(out) = D-mannose(in)</text>
        <dbReference type="Rhea" id="RHEA:78391"/>
        <dbReference type="ChEBI" id="CHEBI:4208"/>
    </reaction>
    <physiologicalReaction direction="left-to-right" evidence="10">
        <dbReference type="Rhea" id="RHEA:78392"/>
    </physiologicalReaction>
</comment>
<evidence type="ECO:0000256" key="6">
    <source>
        <dbReference type="ARBA" id="ARBA00023136"/>
    </source>
</evidence>
<dbReference type="PANTHER" id="PTHR23503">
    <property type="entry name" value="SOLUTE CARRIER FAMILY 2"/>
    <property type="match status" value="1"/>
</dbReference>
<evidence type="ECO:0000256" key="2">
    <source>
        <dbReference type="ARBA" id="ARBA00011738"/>
    </source>
</evidence>
<feature type="transmembrane region" description="Helical" evidence="16">
    <location>
        <begin position="168"/>
        <end position="189"/>
    </location>
</feature>
<evidence type="ECO:0000256" key="7">
    <source>
        <dbReference type="ARBA" id="ARBA00044637"/>
    </source>
</evidence>
<evidence type="ECO:0000256" key="9">
    <source>
        <dbReference type="ARBA" id="ARBA00044656"/>
    </source>
</evidence>
<dbReference type="PROSITE" id="PS50850">
    <property type="entry name" value="MFS"/>
    <property type="match status" value="1"/>
</dbReference>